<dbReference type="Proteomes" id="UP000177230">
    <property type="component" value="Unassembled WGS sequence"/>
</dbReference>
<evidence type="ECO:0000313" key="3">
    <source>
        <dbReference type="Proteomes" id="UP000177230"/>
    </source>
</evidence>
<keyword evidence="1" id="KW-1133">Transmembrane helix</keyword>
<dbReference type="AlphaFoldDB" id="A0A1F5R0V6"/>
<organism evidence="2 3">
    <name type="scientific">Candidatus Edwardsbacteria bacterium GWF2_54_11</name>
    <dbReference type="NCBI Taxonomy" id="1817851"/>
    <lineage>
        <taxon>Bacteria</taxon>
        <taxon>Candidatus Edwardsiibacteriota</taxon>
    </lineage>
</organism>
<gene>
    <name evidence="2" type="ORF">A2024_05090</name>
</gene>
<accession>A0A1F5R0V6</accession>
<dbReference type="EMBL" id="MFFM01000049">
    <property type="protein sequence ID" value="OGF08104.1"/>
    <property type="molecule type" value="Genomic_DNA"/>
</dbReference>
<sequence length="164" mass="19119">MLILKIKKTAIILSQIVILLIILIFLDKIHKEPSSFNIIYGLILSFAGVYFSFIVLPYITITIKSEGLEFIDISIFKLKFKKVTYFKWQNIINIYPNNIYYFGSIPKAVFIQGVVDGKEYNIAVSNLFYNFKEALLFIEKHVTSDIIDEDVKKLIESYKREMGR</sequence>
<feature type="transmembrane region" description="Helical" evidence="1">
    <location>
        <begin position="38"/>
        <end position="59"/>
    </location>
</feature>
<feature type="transmembrane region" description="Helical" evidence="1">
    <location>
        <begin position="9"/>
        <end position="26"/>
    </location>
</feature>
<evidence type="ECO:0000313" key="2">
    <source>
        <dbReference type="EMBL" id="OGF08104.1"/>
    </source>
</evidence>
<keyword evidence="1" id="KW-0812">Transmembrane</keyword>
<proteinExistence type="predicted"/>
<name>A0A1F5R0V6_9BACT</name>
<evidence type="ECO:0000256" key="1">
    <source>
        <dbReference type="SAM" id="Phobius"/>
    </source>
</evidence>
<comment type="caution">
    <text evidence="2">The sequence shown here is derived from an EMBL/GenBank/DDBJ whole genome shotgun (WGS) entry which is preliminary data.</text>
</comment>
<protein>
    <submittedName>
        <fullName evidence="2">Uncharacterized protein</fullName>
    </submittedName>
</protein>
<keyword evidence="1" id="KW-0472">Membrane</keyword>
<reference evidence="2 3" key="1">
    <citation type="journal article" date="2016" name="Nat. Commun.">
        <title>Thousands of microbial genomes shed light on interconnected biogeochemical processes in an aquifer system.</title>
        <authorList>
            <person name="Anantharaman K."/>
            <person name="Brown C.T."/>
            <person name="Hug L.A."/>
            <person name="Sharon I."/>
            <person name="Castelle C.J."/>
            <person name="Probst A.J."/>
            <person name="Thomas B.C."/>
            <person name="Singh A."/>
            <person name="Wilkins M.J."/>
            <person name="Karaoz U."/>
            <person name="Brodie E.L."/>
            <person name="Williams K.H."/>
            <person name="Hubbard S.S."/>
            <person name="Banfield J.F."/>
        </authorList>
    </citation>
    <scope>NUCLEOTIDE SEQUENCE [LARGE SCALE GENOMIC DNA]</scope>
</reference>